<dbReference type="GeneID" id="68286937"/>
<accession>A0A9P3FCL6</accession>
<organism evidence="1 2">
    <name type="scientific">Cercospora kikuchii</name>
    <dbReference type="NCBI Taxonomy" id="84275"/>
    <lineage>
        <taxon>Eukaryota</taxon>
        <taxon>Fungi</taxon>
        <taxon>Dikarya</taxon>
        <taxon>Ascomycota</taxon>
        <taxon>Pezizomycotina</taxon>
        <taxon>Dothideomycetes</taxon>
        <taxon>Dothideomycetidae</taxon>
        <taxon>Mycosphaerellales</taxon>
        <taxon>Mycosphaerellaceae</taxon>
        <taxon>Cercospora</taxon>
    </lineage>
</organism>
<dbReference type="OrthoDB" id="10462175at2759"/>
<dbReference type="RefSeq" id="XP_044652421.1">
    <property type="nucleotide sequence ID" value="XM_044796486.1"/>
</dbReference>
<dbReference type="AlphaFoldDB" id="A0A9P3FCL6"/>
<reference evidence="1 2" key="1">
    <citation type="submission" date="2021-01" db="EMBL/GenBank/DDBJ databases">
        <title>Cercospora kikuchii MAFF 305040 whole genome shotgun sequence.</title>
        <authorList>
            <person name="Kashiwa T."/>
            <person name="Suzuki T."/>
        </authorList>
    </citation>
    <scope>NUCLEOTIDE SEQUENCE [LARGE SCALE GENOMIC DNA]</scope>
    <source>
        <strain evidence="1 2">MAFF 305040</strain>
    </source>
</reference>
<comment type="caution">
    <text evidence="1">The sequence shown here is derived from an EMBL/GenBank/DDBJ whole genome shotgun (WGS) entry which is preliminary data.</text>
</comment>
<dbReference type="EMBL" id="BOLY01000001">
    <property type="protein sequence ID" value="GIZ37934.1"/>
    <property type="molecule type" value="Genomic_DNA"/>
</dbReference>
<keyword evidence="2" id="KW-1185">Reference proteome</keyword>
<name>A0A9P3FCL6_9PEZI</name>
<evidence type="ECO:0000313" key="1">
    <source>
        <dbReference type="EMBL" id="GIZ37934.1"/>
    </source>
</evidence>
<gene>
    <name evidence="1" type="ORF">CKM354_000136200</name>
</gene>
<protein>
    <submittedName>
        <fullName evidence="1">Uncharacterized protein</fullName>
    </submittedName>
</protein>
<sequence length="176" mass="20079">MGTPGVLTGKRKKCKHCRQESCQCPFQHAECYQQLPDDIPQTWMSQTNPIVDGRVPGRGGFETCPFGAEHQQEWAHAVERAEECNFRYHDVKAPCEYKVALLQDDGFRYMCEFRAYEIARKLGCSGPFRPKEVEEDFLEIVCLDGHVLSPEVDIPHQFRDLDYDSIEGVTVVLPPG</sequence>
<proteinExistence type="predicted"/>
<dbReference type="Proteomes" id="UP000825890">
    <property type="component" value="Unassembled WGS sequence"/>
</dbReference>
<evidence type="ECO:0000313" key="2">
    <source>
        <dbReference type="Proteomes" id="UP000825890"/>
    </source>
</evidence>